<evidence type="ECO:0008006" key="4">
    <source>
        <dbReference type="Google" id="ProtNLM"/>
    </source>
</evidence>
<dbReference type="EMBL" id="KV923330">
    <property type="protein sequence ID" value="PIN96772.1"/>
    <property type="molecule type" value="Genomic_DNA"/>
</dbReference>
<evidence type="ECO:0000256" key="1">
    <source>
        <dbReference type="ARBA" id="ARBA00023319"/>
    </source>
</evidence>
<name>A0A2G9P1D9_AQUCT</name>
<dbReference type="AlphaFoldDB" id="A0A2G9P1D9"/>
<reference evidence="3" key="1">
    <citation type="journal article" date="2017" name="Nat. Commun.">
        <title>The North American bullfrog draft genome provides insight into hormonal regulation of long noncoding RNA.</title>
        <authorList>
            <person name="Hammond S.A."/>
            <person name="Warren R.L."/>
            <person name="Vandervalk B.P."/>
            <person name="Kucuk E."/>
            <person name="Khan H."/>
            <person name="Gibb E.A."/>
            <person name="Pandoh P."/>
            <person name="Kirk H."/>
            <person name="Zhao Y."/>
            <person name="Jones M."/>
            <person name="Mungall A.J."/>
            <person name="Coope R."/>
            <person name="Pleasance S."/>
            <person name="Moore R.A."/>
            <person name="Holt R.A."/>
            <person name="Round J.M."/>
            <person name="Ohora S."/>
            <person name="Walle B.V."/>
            <person name="Veldhoen N."/>
            <person name="Helbing C.C."/>
            <person name="Birol I."/>
        </authorList>
    </citation>
    <scope>NUCLEOTIDE SEQUENCE [LARGE SCALE GENOMIC DNA]</scope>
</reference>
<accession>A0A2G9P1D9</accession>
<dbReference type="PANTHER" id="PTHR23411">
    <property type="entry name" value="TAPASIN"/>
    <property type="match status" value="1"/>
</dbReference>
<dbReference type="Gene3D" id="2.60.40.10">
    <property type="entry name" value="Immunoglobulins"/>
    <property type="match status" value="1"/>
</dbReference>
<proteinExistence type="predicted"/>
<dbReference type="Proteomes" id="UP000228934">
    <property type="component" value="Unassembled WGS sequence"/>
</dbReference>
<evidence type="ECO:0000313" key="2">
    <source>
        <dbReference type="EMBL" id="PIN96772.1"/>
    </source>
</evidence>
<keyword evidence="3" id="KW-1185">Reference proteome</keyword>
<sequence length="288" mass="32800">MYPVVSDGMYRITTIPLERQSDKLYGYKSCVTFSPSLERDQGVEYICRVEHPSLEQPIERSTGALQVTAPEQLYSGVPPPVFHHPSPQDVSNIVEHQHHPSVPAPEPHHPTPQDMLNIMIYHNPLVVPAPEPHHPMPWDVSNFTDHQNHPGVQAPEYQHSPQQVVYNIMDHQHQTGAPPLDPHHHLPPEVYNTMHHQNHPGVLASESQHPYPQDVYDMFSHPHYPSAPAPESHHPHLEYMNNIAGHHITPISQQHCSPLPCNKEEGMDFQDNSLQHNVVEHREELVNS</sequence>
<dbReference type="InterPro" id="IPR036179">
    <property type="entry name" value="Ig-like_dom_sf"/>
</dbReference>
<protein>
    <recommendedName>
        <fullName evidence="4">Immunoglobulin C1-set domain-containing protein</fullName>
    </recommendedName>
</protein>
<keyword evidence="1" id="KW-0393">Immunoglobulin domain</keyword>
<organism evidence="2 3">
    <name type="scientific">Aquarana catesbeiana</name>
    <name type="common">American bullfrog</name>
    <name type="synonym">Rana catesbeiana</name>
    <dbReference type="NCBI Taxonomy" id="8400"/>
    <lineage>
        <taxon>Eukaryota</taxon>
        <taxon>Metazoa</taxon>
        <taxon>Chordata</taxon>
        <taxon>Craniata</taxon>
        <taxon>Vertebrata</taxon>
        <taxon>Euteleostomi</taxon>
        <taxon>Amphibia</taxon>
        <taxon>Batrachia</taxon>
        <taxon>Anura</taxon>
        <taxon>Neobatrachia</taxon>
        <taxon>Ranoidea</taxon>
        <taxon>Ranidae</taxon>
        <taxon>Aquarana</taxon>
    </lineage>
</organism>
<evidence type="ECO:0000313" key="3">
    <source>
        <dbReference type="Proteomes" id="UP000228934"/>
    </source>
</evidence>
<dbReference type="OrthoDB" id="10043043at2759"/>
<dbReference type="InterPro" id="IPR003006">
    <property type="entry name" value="Ig/MHC_CS"/>
</dbReference>
<dbReference type="InterPro" id="IPR050380">
    <property type="entry name" value="Immune_Resp_Modulators"/>
</dbReference>
<dbReference type="PROSITE" id="PS00290">
    <property type="entry name" value="IG_MHC"/>
    <property type="match status" value="1"/>
</dbReference>
<dbReference type="SUPFAM" id="SSF48726">
    <property type="entry name" value="Immunoglobulin"/>
    <property type="match status" value="1"/>
</dbReference>
<dbReference type="InterPro" id="IPR013783">
    <property type="entry name" value="Ig-like_fold"/>
</dbReference>
<gene>
    <name evidence="2" type="ORF">AB205_0001920</name>
</gene>